<feature type="active site" description="Nucleophile" evidence="4">
    <location>
        <position position="424"/>
    </location>
</feature>
<dbReference type="PROSITE" id="PS01230">
    <property type="entry name" value="TRMA_1"/>
    <property type="match status" value="1"/>
</dbReference>
<dbReference type="InterPro" id="IPR029063">
    <property type="entry name" value="SAM-dependent_MTases_sf"/>
</dbReference>
<dbReference type="GO" id="GO:0070041">
    <property type="term" value="F:rRNA (uridine-C5-)-methyltransferase activity"/>
    <property type="evidence" value="ECO:0007669"/>
    <property type="project" value="TreeGrafter"/>
</dbReference>
<feature type="binding site" evidence="4">
    <location>
        <position position="349"/>
    </location>
    <ligand>
        <name>S-adenosyl-L-methionine</name>
        <dbReference type="ChEBI" id="CHEBI:59789"/>
    </ligand>
</feature>
<evidence type="ECO:0000259" key="6">
    <source>
        <dbReference type="PROSITE" id="PS50926"/>
    </source>
</evidence>
<reference evidence="8" key="1">
    <citation type="submission" date="2015-07" db="EMBL/GenBank/DDBJ databases">
        <title>Complete Genome of Thermincola ferriacetica strain Z-0001T.</title>
        <authorList>
            <person name="Lusk B."/>
            <person name="Badalamenti J.P."/>
            <person name="Parameswaran P."/>
            <person name="Bond D.R."/>
            <person name="Torres C.I."/>
        </authorList>
    </citation>
    <scope>NUCLEOTIDE SEQUENCE [LARGE SCALE GENOMIC DNA]</scope>
    <source>
        <strain evidence="8">Z-0001</strain>
    </source>
</reference>
<dbReference type="InterPro" id="IPR030391">
    <property type="entry name" value="MeTrfase_TrmA_CS"/>
</dbReference>
<dbReference type="PATRIC" id="fig|281456.6.peg.3041"/>
<gene>
    <name evidence="7" type="ORF">Tfer_2908</name>
</gene>
<evidence type="ECO:0000313" key="7">
    <source>
        <dbReference type="EMBL" id="KNZ68515.1"/>
    </source>
</evidence>
<keyword evidence="8" id="KW-1185">Reference proteome</keyword>
<keyword evidence="1 4" id="KW-0489">Methyltransferase</keyword>
<dbReference type="FunFam" id="2.40.50.1070:FF:000003">
    <property type="entry name" value="23S rRNA (Uracil-5-)-methyltransferase RumA"/>
    <property type="match status" value="1"/>
</dbReference>
<dbReference type="PROSITE" id="PS50926">
    <property type="entry name" value="TRAM"/>
    <property type="match status" value="1"/>
</dbReference>
<comment type="caution">
    <text evidence="7">The sequence shown here is derived from an EMBL/GenBank/DDBJ whole genome shotgun (WGS) entry which is preliminary data.</text>
</comment>
<dbReference type="PROSITE" id="PS01231">
    <property type="entry name" value="TRMA_2"/>
    <property type="match status" value="1"/>
</dbReference>
<dbReference type="Gene3D" id="2.40.50.140">
    <property type="entry name" value="Nucleic acid-binding proteins"/>
    <property type="match status" value="1"/>
</dbReference>
<dbReference type="GO" id="GO:0070475">
    <property type="term" value="P:rRNA base methylation"/>
    <property type="evidence" value="ECO:0007669"/>
    <property type="project" value="TreeGrafter"/>
</dbReference>
<sequence>MTVHDKRGDFLRMKRAAPVQEGQVLELEITGFSHAGEGIGRYAGFTVFVPYAVPGERVLCRVEQIRKGFAIAKLDKVLDRAEIRQEPACPDFFKCGGSHLQHISYSAQLAFKQKVVADAVQRIGKLGDVPVHFPIGMEMPWRYRNKAAFQVADDNGRIRLGFFAEETHQVVAAYDCMLLHRQISEFAAVVEMLLNKYKVPAYDWKTHRGILRHVVIRRSWAHNKVMIVLVTTSEKCINLHAMARDLHRNPSVVSVVRNINDGPGRNIFGNCNVVLAGRETIEDKLCGLTFVISPTSFFQVNPVQTEILYQKVRQYAVGTGKETVLDLYCGIGTIALYLAQFTEKVIGLEVHEAAVADAAANARINGIGNAEFIVGRAEDRLPKLAAQGVKADVVVVDPPRKGVDKRALQAICDIGPERIVYVSCDPASMARDLHFLRHRGYGVREIQTVDMFPQTHHVECIVQIKRAESRMG</sequence>
<feature type="active site" evidence="5">
    <location>
        <position position="424"/>
    </location>
</feature>
<dbReference type="InterPro" id="IPR030390">
    <property type="entry name" value="MeTrfase_TrmA_AS"/>
</dbReference>
<dbReference type="InterPro" id="IPR012340">
    <property type="entry name" value="NA-bd_OB-fold"/>
</dbReference>
<dbReference type="PANTHER" id="PTHR11061:SF30">
    <property type="entry name" value="TRNA (URACIL(54)-C(5))-METHYLTRANSFERASE"/>
    <property type="match status" value="1"/>
</dbReference>
<dbReference type="SUPFAM" id="SSF53335">
    <property type="entry name" value="S-adenosyl-L-methionine-dependent methyltransferases"/>
    <property type="match status" value="1"/>
</dbReference>
<keyword evidence="3 4" id="KW-0949">S-adenosyl-L-methionine</keyword>
<dbReference type="SUPFAM" id="SSF50249">
    <property type="entry name" value="Nucleic acid-binding proteins"/>
    <property type="match status" value="1"/>
</dbReference>
<feature type="domain" description="TRAM" evidence="6">
    <location>
        <begin position="18"/>
        <end position="76"/>
    </location>
</feature>
<dbReference type="CDD" id="cd02440">
    <property type="entry name" value="AdoMet_MTases"/>
    <property type="match status" value="1"/>
</dbReference>
<dbReference type="Pfam" id="PF05958">
    <property type="entry name" value="tRNA_U5-meth_tr"/>
    <property type="match status" value="1"/>
</dbReference>
<dbReference type="InterPro" id="IPR002792">
    <property type="entry name" value="TRAM_dom"/>
</dbReference>
<name>A0A0L6VZ21_9FIRM</name>
<evidence type="ECO:0000313" key="8">
    <source>
        <dbReference type="Proteomes" id="UP000037175"/>
    </source>
</evidence>
<dbReference type="PANTHER" id="PTHR11061">
    <property type="entry name" value="RNA M5U METHYLTRANSFERASE"/>
    <property type="match status" value="1"/>
</dbReference>
<dbReference type="Gene3D" id="3.40.50.150">
    <property type="entry name" value="Vaccinia Virus protein VP39"/>
    <property type="match status" value="1"/>
</dbReference>
<evidence type="ECO:0000256" key="1">
    <source>
        <dbReference type="ARBA" id="ARBA00022603"/>
    </source>
</evidence>
<feature type="binding site" evidence="4">
    <location>
        <position position="299"/>
    </location>
    <ligand>
        <name>S-adenosyl-L-methionine</name>
        <dbReference type="ChEBI" id="CHEBI:59789"/>
    </ligand>
</feature>
<dbReference type="EMBL" id="LGTE01000028">
    <property type="protein sequence ID" value="KNZ68515.1"/>
    <property type="molecule type" value="Genomic_DNA"/>
</dbReference>
<dbReference type="InterPro" id="IPR010280">
    <property type="entry name" value="U5_MeTrfase_fam"/>
</dbReference>
<evidence type="ECO:0000256" key="4">
    <source>
        <dbReference type="PROSITE-ProRule" id="PRU01024"/>
    </source>
</evidence>
<keyword evidence="2 4" id="KW-0808">Transferase</keyword>
<dbReference type="PROSITE" id="PS51687">
    <property type="entry name" value="SAM_MT_RNA_M5U"/>
    <property type="match status" value="1"/>
</dbReference>
<feature type="binding site" evidence="4">
    <location>
        <position position="397"/>
    </location>
    <ligand>
        <name>S-adenosyl-L-methionine</name>
        <dbReference type="ChEBI" id="CHEBI:59789"/>
    </ligand>
</feature>
<protein>
    <submittedName>
        <fullName evidence="7">RNA methyltransferase, TrmA family</fullName>
    </submittedName>
</protein>
<accession>A0A0L6VZ21</accession>
<proteinExistence type="inferred from homology"/>
<dbReference type="FunFam" id="3.40.50.150:FF:000009">
    <property type="entry name" value="23S rRNA (Uracil(1939)-C(5))-methyltransferase RlmD"/>
    <property type="match status" value="1"/>
</dbReference>
<dbReference type="NCBIfam" id="TIGR00479">
    <property type="entry name" value="rumA"/>
    <property type="match status" value="1"/>
</dbReference>
<dbReference type="AlphaFoldDB" id="A0A0L6VZ21"/>
<dbReference type="Pfam" id="PF01938">
    <property type="entry name" value="TRAM"/>
    <property type="match status" value="1"/>
</dbReference>
<organism evidence="7 8">
    <name type="scientific">Thermincola ferriacetica</name>
    <dbReference type="NCBI Taxonomy" id="281456"/>
    <lineage>
        <taxon>Bacteria</taxon>
        <taxon>Bacillati</taxon>
        <taxon>Bacillota</taxon>
        <taxon>Clostridia</taxon>
        <taxon>Eubacteriales</taxon>
        <taxon>Thermincolaceae</taxon>
        <taxon>Thermincola</taxon>
    </lineage>
</organism>
<dbReference type="Gene3D" id="2.40.50.1070">
    <property type="match status" value="1"/>
</dbReference>
<comment type="similarity">
    <text evidence="4">Belongs to the class I-like SAM-binding methyltransferase superfamily. RNA M5U methyltransferase family.</text>
</comment>
<evidence type="ECO:0000256" key="5">
    <source>
        <dbReference type="PROSITE-ProRule" id="PRU10015"/>
    </source>
</evidence>
<dbReference type="Proteomes" id="UP000037175">
    <property type="component" value="Unassembled WGS sequence"/>
</dbReference>
<feature type="binding site" evidence="4">
    <location>
        <position position="328"/>
    </location>
    <ligand>
        <name>S-adenosyl-L-methionine</name>
        <dbReference type="ChEBI" id="CHEBI:59789"/>
    </ligand>
</feature>
<evidence type="ECO:0000256" key="2">
    <source>
        <dbReference type="ARBA" id="ARBA00022679"/>
    </source>
</evidence>
<evidence type="ECO:0000256" key="3">
    <source>
        <dbReference type="ARBA" id="ARBA00022691"/>
    </source>
</evidence>